<proteinExistence type="inferred from homology"/>
<reference evidence="3 4" key="1">
    <citation type="submission" date="2012-06" db="EMBL/GenBank/DDBJ databases">
        <title>Finished chromosome of genome of Microcoleus sp. PCC 7113.</title>
        <authorList>
            <consortium name="US DOE Joint Genome Institute"/>
            <person name="Gugger M."/>
            <person name="Coursin T."/>
            <person name="Rippka R."/>
            <person name="Tandeau De Marsac N."/>
            <person name="Huntemann M."/>
            <person name="Wei C.-L."/>
            <person name="Han J."/>
            <person name="Detter J.C."/>
            <person name="Han C."/>
            <person name="Tapia R."/>
            <person name="Chen A."/>
            <person name="Kyrpides N."/>
            <person name="Mavromatis K."/>
            <person name="Markowitz V."/>
            <person name="Szeto E."/>
            <person name="Ivanova N."/>
            <person name="Pagani I."/>
            <person name="Pati A."/>
            <person name="Goodwin L."/>
            <person name="Nordberg H.P."/>
            <person name="Cantor M.N."/>
            <person name="Hua S.X."/>
            <person name="Woyke T."/>
            <person name="Kerfeld C.A."/>
        </authorList>
    </citation>
    <scope>NUCLEOTIDE SEQUENCE [LARGE SCALE GENOMIC DNA]</scope>
    <source>
        <strain evidence="3 4">PCC 7113</strain>
    </source>
</reference>
<protein>
    <submittedName>
        <fullName evidence="3">Barstar, RNAse (Barnase) inhibitor</fullName>
    </submittedName>
</protein>
<evidence type="ECO:0000256" key="1">
    <source>
        <dbReference type="ARBA" id="ARBA00006845"/>
    </source>
</evidence>
<dbReference type="eggNOG" id="COG2732">
    <property type="taxonomic scope" value="Bacteria"/>
</dbReference>
<dbReference type="RefSeq" id="WP_015185352.1">
    <property type="nucleotide sequence ID" value="NC_019738.1"/>
</dbReference>
<dbReference type="Proteomes" id="UP000010471">
    <property type="component" value="Chromosome"/>
</dbReference>
<name>K9WN76_9CYAN</name>
<dbReference type="CDD" id="cd05141">
    <property type="entry name" value="Barstar_evA4336-like"/>
    <property type="match status" value="1"/>
</dbReference>
<dbReference type="Gene3D" id="3.30.370.10">
    <property type="entry name" value="Barstar-like"/>
    <property type="match status" value="1"/>
</dbReference>
<evidence type="ECO:0000313" key="4">
    <source>
        <dbReference type="Proteomes" id="UP000010471"/>
    </source>
</evidence>
<feature type="domain" description="Barstar (barnase inhibitor)" evidence="2">
    <location>
        <begin position="38"/>
        <end position="132"/>
    </location>
</feature>
<evidence type="ECO:0000259" key="2">
    <source>
        <dbReference type="Pfam" id="PF01337"/>
    </source>
</evidence>
<gene>
    <name evidence="3" type="ORF">Mic7113_5587</name>
</gene>
<dbReference type="AlphaFoldDB" id="K9WN76"/>
<dbReference type="InterPro" id="IPR035905">
    <property type="entry name" value="Barstar-like_sf"/>
</dbReference>
<dbReference type="HOGENOM" id="CLU_121832_1_0_3"/>
<keyword evidence="4" id="KW-1185">Reference proteome</keyword>
<dbReference type="Pfam" id="PF01337">
    <property type="entry name" value="Barstar"/>
    <property type="match status" value="1"/>
</dbReference>
<dbReference type="InterPro" id="IPR000468">
    <property type="entry name" value="Barstar"/>
</dbReference>
<accession>K9WN76</accession>
<comment type="similarity">
    <text evidence="1">Belongs to the barstar family.</text>
</comment>
<dbReference type="STRING" id="1173027.Mic7113_5587"/>
<dbReference type="SUPFAM" id="SSF52038">
    <property type="entry name" value="Barstar-related"/>
    <property type="match status" value="1"/>
</dbReference>
<evidence type="ECO:0000313" key="3">
    <source>
        <dbReference type="EMBL" id="AFZ21219.1"/>
    </source>
</evidence>
<dbReference type="EMBL" id="CP003630">
    <property type="protein sequence ID" value="AFZ21219.1"/>
    <property type="molecule type" value="Genomic_DNA"/>
</dbReference>
<dbReference type="KEGG" id="mic:Mic7113_5587"/>
<sequence>MDKLLAIFKGELSPGLYKVTTEVNIDELSSLCKEYGFQFFYINGNDVATKAEFFQASAQTMNFPDYFGNNWDAFSDCIDDLSWLSADGYILLYTQPDNFANNDPSEWSIALDIFQEVLESWRETDTPMYVLLRTDSLALDTLEVL</sequence>
<organism evidence="3 4">
    <name type="scientific">Allocoleopsis franciscana PCC 7113</name>
    <dbReference type="NCBI Taxonomy" id="1173027"/>
    <lineage>
        <taxon>Bacteria</taxon>
        <taxon>Bacillati</taxon>
        <taxon>Cyanobacteriota</taxon>
        <taxon>Cyanophyceae</taxon>
        <taxon>Coleofasciculales</taxon>
        <taxon>Coleofasciculaceae</taxon>
        <taxon>Allocoleopsis</taxon>
        <taxon>Allocoleopsis franciscana</taxon>
    </lineage>
</organism>